<keyword evidence="3" id="KW-1185">Reference proteome</keyword>
<proteinExistence type="predicted"/>
<feature type="compositionally biased region" description="Basic and acidic residues" evidence="1">
    <location>
        <begin position="316"/>
        <end position="330"/>
    </location>
</feature>
<gene>
    <name evidence="2" type="ORF">IEQ34_015579</name>
</gene>
<dbReference type="Proteomes" id="UP000775213">
    <property type="component" value="Unassembled WGS sequence"/>
</dbReference>
<evidence type="ECO:0000313" key="3">
    <source>
        <dbReference type="Proteomes" id="UP000775213"/>
    </source>
</evidence>
<evidence type="ECO:0000256" key="1">
    <source>
        <dbReference type="SAM" id="MobiDB-lite"/>
    </source>
</evidence>
<feature type="region of interest" description="Disordered" evidence="1">
    <location>
        <begin position="211"/>
        <end position="330"/>
    </location>
</feature>
<accession>A0AAV7GH36</accession>
<dbReference type="AlphaFoldDB" id="A0AAV7GH36"/>
<reference evidence="2 3" key="1">
    <citation type="journal article" date="2021" name="Hortic Res">
        <title>Chromosome-scale assembly of the Dendrobium chrysotoxum genome enhances the understanding of orchid evolution.</title>
        <authorList>
            <person name="Zhang Y."/>
            <person name="Zhang G.Q."/>
            <person name="Zhang D."/>
            <person name="Liu X.D."/>
            <person name="Xu X.Y."/>
            <person name="Sun W.H."/>
            <person name="Yu X."/>
            <person name="Zhu X."/>
            <person name="Wang Z.W."/>
            <person name="Zhao X."/>
            <person name="Zhong W.Y."/>
            <person name="Chen H."/>
            <person name="Yin W.L."/>
            <person name="Huang T."/>
            <person name="Niu S.C."/>
            <person name="Liu Z.J."/>
        </authorList>
    </citation>
    <scope>NUCLEOTIDE SEQUENCE [LARGE SCALE GENOMIC DNA]</scope>
    <source>
        <strain evidence="2">Lindl</strain>
    </source>
</reference>
<evidence type="ECO:0000313" key="2">
    <source>
        <dbReference type="EMBL" id="KAH0455547.1"/>
    </source>
</evidence>
<organism evidence="2 3">
    <name type="scientific">Dendrobium chrysotoxum</name>
    <name type="common">Orchid</name>
    <dbReference type="NCBI Taxonomy" id="161865"/>
    <lineage>
        <taxon>Eukaryota</taxon>
        <taxon>Viridiplantae</taxon>
        <taxon>Streptophyta</taxon>
        <taxon>Embryophyta</taxon>
        <taxon>Tracheophyta</taxon>
        <taxon>Spermatophyta</taxon>
        <taxon>Magnoliopsida</taxon>
        <taxon>Liliopsida</taxon>
        <taxon>Asparagales</taxon>
        <taxon>Orchidaceae</taxon>
        <taxon>Epidendroideae</taxon>
        <taxon>Malaxideae</taxon>
        <taxon>Dendrobiinae</taxon>
        <taxon>Dendrobium</taxon>
    </lineage>
</organism>
<feature type="compositionally biased region" description="Basic and acidic residues" evidence="1">
    <location>
        <begin position="296"/>
        <end position="309"/>
    </location>
</feature>
<comment type="caution">
    <text evidence="2">The sequence shown here is derived from an EMBL/GenBank/DDBJ whole genome shotgun (WGS) entry which is preliminary data.</text>
</comment>
<name>A0AAV7GH36_DENCH</name>
<protein>
    <submittedName>
        <fullName evidence="2">Uncharacterized protein</fullName>
    </submittedName>
</protein>
<dbReference type="EMBL" id="JAGFBR010000014">
    <property type="protein sequence ID" value="KAH0455547.1"/>
    <property type="molecule type" value="Genomic_DNA"/>
</dbReference>
<sequence length="330" mass="37119">MGKLIFSLSDNMNLAYNPFADGSLSVSGPEFTVVPPTEITNQKPILEFTLGCGSQIALVAPRHSDQKLKSVVVADSAVPFSAASQFEIGSSSNMSTIMTKTQRKNKNHCTKRRMEKLGLSSKNEQAPLTSPHLSGSRFHLLSAADGEEDVRKIARSALTVVGKSTTEPVKDKEVHIQNMIRAIVQEYTDNHFQTKEGFLRNMKRMINERIEEETSSQKSTRTLVVGQSRARDSKRKFKPVVISTLTNGYPREPRRSHRKIDRRLESSNQPSPTSDEKKVWRPKEKVVSPVAASPKRPIESEPEKEERVETNPPNHMDCERYVPVDHHYIS</sequence>
<feature type="compositionally biased region" description="Basic and acidic residues" evidence="1">
    <location>
        <begin position="274"/>
        <end position="286"/>
    </location>
</feature>